<dbReference type="EMBL" id="SLXK01000010">
    <property type="protein sequence ID" value="TCP29436.1"/>
    <property type="molecule type" value="Genomic_DNA"/>
</dbReference>
<dbReference type="GO" id="GO:0005829">
    <property type="term" value="C:cytosol"/>
    <property type="evidence" value="ECO:0007669"/>
    <property type="project" value="TreeGrafter"/>
</dbReference>
<organism evidence="6 7">
    <name type="scientific">Scopulibacillus darangshiensis</name>
    <dbReference type="NCBI Taxonomy" id="442528"/>
    <lineage>
        <taxon>Bacteria</taxon>
        <taxon>Bacillati</taxon>
        <taxon>Bacillota</taxon>
        <taxon>Bacilli</taxon>
        <taxon>Bacillales</taxon>
        <taxon>Sporolactobacillaceae</taxon>
        <taxon>Scopulibacillus</taxon>
    </lineage>
</organism>
<dbReference type="FunFam" id="3.40.640.10:FF:000014">
    <property type="entry name" value="Adenosylmethionine-8-amino-7-oxononanoate aminotransferase, probable"/>
    <property type="match status" value="1"/>
</dbReference>
<dbReference type="Proteomes" id="UP000295416">
    <property type="component" value="Unassembled WGS sequence"/>
</dbReference>
<dbReference type="InterPro" id="IPR049704">
    <property type="entry name" value="Aminotrans_3_PPA_site"/>
</dbReference>
<evidence type="ECO:0000256" key="3">
    <source>
        <dbReference type="ARBA" id="ARBA00022679"/>
    </source>
</evidence>
<dbReference type="InterPro" id="IPR015424">
    <property type="entry name" value="PyrdxlP-dep_Trfase"/>
</dbReference>
<reference evidence="6 7" key="1">
    <citation type="submission" date="2019-03" db="EMBL/GenBank/DDBJ databases">
        <title>Genomic Encyclopedia of Type Strains, Phase IV (KMG-IV): sequencing the most valuable type-strain genomes for metagenomic binning, comparative biology and taxonomic classification.</title>
        <authorList>
            <person name="Goeker M."/>
        </authorList>
    </citation>
    <scope>NUCLEOTIDE SEQUENCE [LARGE SCALE GENOMIC DNA]</scope>
    <source>
        <strain evidence="6 7">DSM 19377</strain>
    </source>
</reference>
<protein>
    <submittedName>
        <fullName evidence="6">Adenosylmethionine-8-amino-7-oxononanoate aminotransferase</fullName>
    </submittedName>
</protein>
<comment type="similarity">
    <text evidence="1 5">Belongs to the class-III pyridoxal-phosphate-dependent aminotransferase family.</text>
</comment>
<dbReference type="OrthoDB" id="9807885at2"/>
<dbReference type="PANTHER" id="PTHR43094">
    <property type="entry name" value="AMINOTRANSFERASE"/>
    <property type="match status" value="1"/>
</dbReference>
<dbReference type="PIRSF" id="PIRSF000521">
    <property type="entry name" value="Transaminase_4ab_Lys_Orn"/>
    <property type="match status" value="1"/>
</dbReference>
<gene>
    <name evidence="6" type="ORF">EV207_11057</name>
</gene>
<dbReference type="InterPro" id="IPR005814">
    <property type="entry name" value="Aminotrans_3"/>
</dbReference>
<dbReference type="Gene3D" id="3.90.1150.10">
    <property type="entry name" value="Aspartate Aminotransferase, domain 1"/>
    <property type="match status" value="1"/>
</dbReference>
<sequence>MVANLSQQVSGIDQLGEWDKKYYLHPTTVPKTFSDNGPKIIFTEGNGIRVKDAKGDTYIDGVSMLWNVNLGHGQKELADAAYEQMTTLAYGSSFYGYSNEPAIRLAEKVVSIAPGDLSAIYFTSGGSESNDTAFKLARFYWHLKGRKGKKKIISITNSYHGATVAAGTATGIDAFHNFAGSRDIDILNAKAHLTNCELGDKSDPNYEGCIRDTIEKEGSEAIAAVIMEPVQGAGGIHIAPDGYLKAVKDLCEENDILFIMDEVICGFGRTGKIFGSDNWDIVPDLMSVAKGITSGYSQLGGVLMSEEIRNTLVQYDQILGHGFTYSGHPTACAVGLKNLEIIERDKIVENAKNMEKELKKGFKYLEDNHANVAKSRALGLISAFELQADRDADLPFDKSIRAAAIVAEECYKRKLILRTADFEEGKNIVAIAPPLITKKEDVEEIINIIDDAVTAFENKLE</sequence>
<dbReference type="InterPro" id="IPR015422">
    <property type="entry name" value="PyrdxlP-dep_Trfase_small"/>
</dbReference>
<keyword evidence="4 5" id="KW-0663">Pyridoxal phosphate</keyword>
<dbReference type="Pfam" id="PF00202">
    <property type="entry name" value="Aminotran_3"/>
    <property type="match status" value="1"/>
</dbReference>
<proteinExistence type="inferred from homology"/>
<name>A0A4V2SN19_9BACL</name>
<evidence type="ECO:0000313" key="6">
    <source>
        <dbReference type="EMBL" id="TCP29436.1"/>
    </source>
</evidence>
<evidence type="ECO:0000256" key="5">
    <source>
        <dbReference type="RuleBase" id="RU003560"/>
    </source>
</evidence>
<dbReference type="Gene3D" id="3.40.640.10">
    <property type="entry name" value="Type I PLP-dependent aspartate aminotransferase-like (Major domain)"/>
    <property type="match status" value="1"/>
</dbReference>
<dbReference type="InterPro" id="IPR015421">
    <property type="entry name" value="PyrdxlP-dep_Trfase_major"/>
</dbReference>
<evidence type="ECO:0000256" key="1">
    <source>
        <dbReference type="ARBA" id="ARBA00008954"/>
    </source>
</evidence>
<keyword evidence="3 6" id="KW-0808">Transferase</keyword>
<keyword evidence="2 6" id="KW-0032">Aminotransferase</keyword>
<dbReference type="GO" id="GO:0030170">
    <property type="term" value="F:pyridoxal phosphate binding"/>
    <property type="evidence" value="ECO:0007669"/>
    <property type="project" value="InterPro"/>
</dbReference>
<dbReference type="CDD" id="cd00610">
    <property type="entry name" value="OAT_like"/>
    <property type="match status" value="1"/>
</dbReference>
<comment type="caution">
    <text evidence="6">The sequence shown here is derived from an EMBL/GenBank/DDBJ whole genome shotgun (WGS) entry which is preliminary data.</text>
</comment>
<dbReference type="RefSeq" id="WP_132745797.1">
    <property type="nucleotide sequence ID" value="NZ_SLXK01000010.1"/>
</dbReference>
<dbReference type="GO" id="GO:0008483">
    <property type="term" value="F:transaminase activity"/>
    <property type="evidence" value="ECO:0007669"/>
    <property type="project" value="UniProtKB-KW"/>
</dbReference>
<accession>A0A4V2SN19</accession>
<evidence type="ECO:0000256" key="2">
    <source>
        <dbReference type="ARBA" id="ARBA00022576"/>
    </source>
</evidence>
<dbReference type="PANTHER" id="PTHR43094:SF1">
    <property type="entry name" value="AMINOTRANSFERASE CLASS-III"/>
    <property type="match status" value="1"/>
</dbReference>
<keyword evidence="7" id="KW-1185">Reference proteome</keyword>
<evidence type="ECO:0000313" key="7">
    <source>
        <dbReference type="Proteomes" id="UP000295416"/>
    </source>
</evidence>
<dbReference type="AlphaFoldDB" id="A0A4V2SN19"/>
<dbReference type="SUPFAM" id="SSF53383">
    <property type="entry name" value="PLP-dependent transferases"/>
    <property type="match status" value="1"/>
</dbReference>
<dbReference type="PROSITE" id="PS00600">
    <property type="entry name" value="AA_TRANSFER_CLASS_3"/>
    <property type="match status" value="1"/>
</dbReference>
<evidence type="ECO:0000256" key="4">
    <source>
        <dbReference type="ARBA" id="ARBA00022898"/>
    </source>
</evidence>